<keyword evidence="2" id="KW-0812">Transmembrane</keyword>
<evidence type="ECO:0000313" key="3">
    <source>
        <dbReference type="EMBL" id="QDT39653.1"/>
    </source>
</evidence>
<evidence type="ECO:0000256" key="1">
    <source>
        <dbReference type="SAM" id="MobiDB-lite"/>
    </source>
</evidence>
<feature type="transmembrane region" description="Helical" evidence="2">
    <location>
        <begin position="109"/>
        <end position="127"/>
    </location>
</feature>
<feature type="compositionally biased region" description="Basic and acidic residues" evidence="1">
    <location>
        <begin position="1"/>
        <end position="17"/>
    </location>
</feature>
<keyword evidence="2" id="KW-0472">Membrane</keyword>
<accession>A0A517R745</accession>
<keyword evidence="2" id="KW-1133">Transmembrane helix</keyword>
<dbReference type="RefSeq" id="WP_145365776.1">
    <property type="nucleotide sequence ID" value="NZ_CP036268.1"/>
</dbReference>
<feature type="transmembrane region" description="Helical" evidence="2">
    <location>
        <begin position="171"/>
        <end position="194"/>
    </location>
</feature>
<protein>
    <submittedName>
        <fullName evidence="3">Uncharacterized protein</fullName>
    </submittedName>
</protein>
<feature type="transmembrane region" description="Helical" evidence="2">
    <location>
        <begin position="206"/>
        <end position="225"/>
    </location>
</feature>
<dbReference type="KEGG" id="svp:Pan189_40620"/>
<feature type="compositionally biased region" description="Polar residues" evidence="1">
    <location>
        <begin position="59"/>
        <end position="71"/>
    </location>
</feature>
<dbReference type="OrthoDB" id="9982179at2"/>
<keyword evidence="4" id="KW-1185">Reference proteome</keyword>
<name>A0A517R745_9PLAN</name>
<feature type="region of interest" description="Disordered" evidence="1">
    <location>
        <begin position="1"/>
        <end position="73"/>
    </location>
</feature>
<reference evidence="3 4" key="1">
    <citation type="submission" date="2019-02" db="EMBL/GenBank/DDBJ databases">
        <title>Deep-cultivation of Planctomycetes and their phenomic and genomic characterization uncovers novel biology.</title>
        <authorList>
            <person name="Wiegand S."/>
            <person name="Jogler M."/>
            <person name="Boedeker C."/>
            <person name="Pinto D."/>
            <person name="Vollmers J."/>
            <person name="Rivas-Marin E."/>
            <person name="Kohn T."/>
            <person name="Peeters S.H."/>
            <person name="Heuer A."/>
            <person name="Rast P."/>
            <person name="Oberbeckmann S."/>
            <person name="Bunk B."/>
            <person name="Jeske O."/>
            <person name="Meyerdierks A."/>
            <person name="Storesund J.E."/>
            <person name="Kallscheuer N."/>
            <person name="Luecker S."/>
            <person name="Lage O.M."/>
            <person name="Pohl T."/>
            <person name="Merkel B.J."/>
            <person name="Hornburger P."/>
            <person name="Mueller R.-W."/>
            <person name="Bruemmer F."/>
            <person name="Labrenz M."/>
            <person name="Spormann A.M."/>
            <person name="Op den Camp H."/>
            <person name="Overmann J."/>
            <person name="Amann R."/>
            <person name="Jetten M.S.M."/>
            <person name="Mascher T."/>
            <person name="Medema M.H."/>
            <person name="Devos D.P."/>
            <person name="Kaster A.-K."/>
            <person name="Ovreas L."/>
            <person name="Rohde M."/>
            <person name="Galperin M.Y."/>
            <person name="Jogler C."/>
        </authorList>
    </citation>
    <scope>NUCLEOTIDE SEQUENCE [LARGE SCALE GENOMIC DNA]</scope>
    <source>
        <strain evidence="3 4">Pan189</strain>
    </source>
</reference>
<dbReference type="EMBL" id="CP036268">
    <property type="protein sequence ID" value="QDT39653.1"/>
    <property type="molecule type" value="Genomic_DNA"/>
</dbReference>
<dbReference type="AlphaFoldDB" id="A0A517R745"/>
<gene>
    <name evidence="3" type="ORF">Pan189_40620</name>
</gene>
<proteinExistence type="predicted"/>
<feature type="transmembrane region" description="Helical" evidence="2">
    <location>
        <begin position="147"/>
        <end position="164"/>
    </location>
</feature>
<sequence>MNSRSQREPQSHSETQRPRLAPPFTHQKPRRRPVGRVHVGTGGPHFGTSSHDAPAPRGSTLQSASTRSQAAPQYRTVREALAEYERPRFGSSTDEDAVAPAWVGVSRGISLALGLLAILTAFEFTLFGRDASSFWWIDLAPLPPDAARIAMGALGGLLTLFAFYPRLPGTVRFAASLAAAIAAGFCIRDSILFYEALRTGRFAAGPAVPLDTYFAVLLLVAMAGLRSKPARGSFGNTILAAIAFSATAVAIPLTHISTAGRIDDRGPVEQVVALIDRDNVEMSELVREKAREVTGEAASFRVVEYGVFEQTDPASSGDSVIADSLDRVPATIRETWASASLLVVADAATLARARLLFERDGVRVSTVPVRAELSREDQLLGVRDEVLELAKIYVPLPAIKKALKR</sequence>
<dbReference type="Proteomes" id="UP000317318">
    <property type="component" value="Chromosome"/>
</dbReference>
<feature type="transmembrane region" description="Helical" evidence="2">
    <location>
        <begin position="237"/>
        <end position="256"/>
    </location>
</feature>
<organism evidence="3 4">
    <name type="scientific">Stratiformator vulcanicus</name>
    <dbReference type="NCBI Taxonomy" id="2527980"/>
    <lineage>
        <taxon>Bacteria</taxon>
        <taxon>Pseudomonadati</taxon>
        <taxon>Planctomycetota</taxon>
        <taxon>Planctomycetia</taxon>
        <taxon>Planctomycetales</taxon>
        <taxon>Planctomycetaceae</taxon>
        <taxon>Stratiformator</taxon>
    </lineage>
</organism>
<evidence type="ECO:0000256" key="2">
    <source>
        <dbReference type="SAM" id="Phobius"/>
    </source>
</evidence>
<evidence type="ECO:0000313" key="4">
    <source>
        <dbReference type="Proteomes" id="UP000317318"/>
    </source>
</evidence>